<feature type="region of interest" description="Disordered" evidence="7">
    <location>
        <begin position="94"/>
        <end position="115"/>
    </location>
</feature>
<evidence type="ECO:0000256" key="1">
    <source>
        <dbReference type="ARBA" id="ARBA00004613"/>
    </source>
</evidence>
<feature type="binding site" description="axial binding residue" evidence="6">
    <location>
        <position position="555"/>
    </location>
    <ligand>
        <name>heme b</name>
        <dbReference type="ChEBI" id="CHEBI:60344"/>
    </ligand>
    <ligandPart>
        <name>Fe</name>
        <dbReference type="ChEBI" id="CHEBI:18248"/>
    </ligandPart>
</feature>
<evidence type="ECO:0000256" key="2">
    <source>
        <dbReference type="ARBA" id="ARBA00022525"/>
    </source>
</evidence>
<dbReference type="InterPro" id="IPR019791">
    <property type="entry name" value="Haem_peroxidase_animal"/>
</dbReference>
<dbReference type="FunFam" id="1.10.640.10:FF:000003">
    <property type="entry name" value="chorion peroxidase"/>
    <property type="match status" value="1"/>
</dbReference>
<proteinExistence type="predicted"/>
<sequence length="796" mass="89483">MLFPVIFFFTILFSELQPSRVHDHLRVRRQSPLKETPMVFPDMEEVSENQCIAYDGGVGLCRSAGLCVFRFDSVKDLEESACTMDNGKIGICCPSKPPPSRVSGPNRPESPVSMPDISSTDLDFAGQEGRSIVQRIEQLEAELRGRGLVVQKGSAEYYLQAQFDGDRRKIWELGRDGLTGVEATLRLVKTFQLTSMQSQEGLKHFSLVNTVIADTCPKSLPCPTTKYRTSDGSCNNLRHPEWGKTFHMYSRVLPPRYADGINEARLSYDGGPLPSAREVSQRAFASENRPSRKVTVAFALWAQFLAYDLSLTGVTIAGNGDAILCCHPEIQKNARLLHPACMPIHILDDDPYFRKYRRSCMHFLRSIAAPRPDCTFGPREQLNQMTAYIDGSSIYGASEERTNALRSYEGDAIISGKLKWSIAGGEDMLPTNKSLPCASKNAPCFATGDKRSNQNVLLTLIHGVMLREHNRLADRLSSLNPGWSDEILFREARRLLCAQLQHITYTEFLPLLLGNKVMSSYGLSPKLSGYSFDYKADLNAAIINSFATAANRFGHTLVQEDIEMYSSQGARHDESTLQKFDPSLLHRKDSFDALIRGTLRQPAQAFDSHVSNQLRNQLFNDSGYGLDIIALNIQRGRDHGLPGYNEWREYCGLPRLRNFKELENIMDSSVARNFSRLYGNVDDVDLYPAGIAENPLPDAILGPTFACIVAEQFRRLKLGDRFWYENGGMESSFSEAQLHEIRKVTLSRLLCDNTHVEAIQLVAFVKQATWNPTENCRDGKILRMNLTPWKNEPVWT</sequence>
<name>A0AAV1Z2H3_9ARAC</name>
<evidence type="ECO:0000256" key="8">
    <source>
        <dbReference type="SAM" id="SignalP"/>
    </source>
</evidence>
<keyword evidence="2" id="KW-0964">Secreted</keyword>
<evidence type="ECO:0008006" key="11">
    <source>
        <dbReference type="Google" id="ProtNLM"/>
    </source>
</evidence>
<dbReference type="EMBL" id="CAXIEN010000018">
    <property type="protein sequence ID" value="CAL1265687.1"/>
    <property type="molecule type" value="Genomic_DNA"/>
</dbReference>
<keyword evidence="3" id="KW-0575">Peroxidase</keyword>
<dbReference type="PANTHER" id="PTHR11475:SF4">
    <property type="entry name" value="CHORION PEROXIDASE"/>
    <property type="match status" value="1"/>
</dbReference>
<keyword evidence="5" id="KW-0325">Glycoprotein</keyword>
<dbReference type="CDD" id="cd09823">
    <property type="entry name" value="peroxinectin_like"/>
    <property type="match status" value="1"/>
</dbReference>
<reference evidence="9 10" key="1">
    <citation type="submission" date="2024-04" db="EMBL/GenBank/DDBJ databases">
        <authorList>
            <person name="Rising A."/>
            <person name="Reimegard J."/>
            <person name="Sonavane S."/>
            <person name="Akerstrom W."/>
            <person name="Nylinder S."/>
            <person name="Hedman E."/>
            <person name="Kallberg Y."/>
        </authorList>
    </citation>
    <scope>NUCLEOTIDE SEQUENCE [LARGE SCALE GENOMIC DNA]</scope>
</reference>
<keyword evidence="6" id="KW-0479">Metal-binding</keyword>
<evidence type="ECO:0000256" key="4">
    <source>
        <dbReference type="ARBA" id="ARBA00022729"/>
    </source>
</evidence>
<dbReference type="AlphaFoldDB" id="A0AAV1Z2H3"/>
<keyword evidence="6" id="KW-0349">Heme</keyword>
<organism evidence="9 10">
    <name type="scientific">Larinioides sclopetarius</name>
    <dbReference type="NCBI Taxonomy" id="280406"/>
    <lineage>
        <taxon>Eukaryota</taxon>
        <taxon>Metazoa</taxon>
        <taxon>Ecdysozoa</taxon>
        <taxon>Arthropoda</taxon>
        <taxon>Chelicerata</taxon>
        <taxon>Arachnida</taxon>
        <taxon>Araneae</taxon>
        <taxon>Araneomorphae</taxon>
        <taxon>Entelegynae</taxon>
        <taxon>Araneoidea</taxon>
        <taxon>Araneidae</taxon>
        <taxon>Larinioides</taxon>
    </lineage>
</organism>
<comment type="caution">
    <text evidence="9">The sequence shown here is derived from an EMBL/GenBank/DDBJ whole genome shotgun (WGS) entry which is preliminary data.</text>
</comment>
<evidence type="ECO:0000313" key="9">
    <source>
        <dbReference type="EMBL" id="CAL1265687.1"/>
    </source>
</evidence>
<evidence type="ECO:0000256" key="5">
    <source>
        <dbReference type="ARBA" id="ARBA00023180"/>
    </source>
</evidence>
<keyword evidence="4 8" id="KW-0732">Signal</keyword>
<dbReference type="InterPro" id="IPR010255">
    <property type="entry name" value="Haem_peroxidase_sf"/>
</dbReference>
<evidence type="ECO:0000313" key="10">
    <source>
        <dbReference type="Proteomes" id="UP001497382"/>
    </source>
</evidence>
<dbReference type="GO" id="GO:0020037">
    <property type="term" value="F:heme binding"/>
    <property type="evidence" value="ECO:0007669"/>
    <property type="project" value="InterPro"/>
</dbReference>
<dbReference type="PANTHER" id="PTHR11475">
    <property type="entry name" value="OXIDASE/PEROXIDASE"/>
    <property type="match status" value="1"/>
</dbReference>
<dbReference type="SUPFAM" id="SSF48113">
    <property type="entry name" value="Heme-dependent peroxidases"/>
    <property type="match status" value="1"/>
</dbReference>
<keyword evidence="10" id="KW-1185">Reference proteome</keyword>
<accession>A0AAV1Z2H3</accession>
<protein>
    <recommendedName>
        <fullName evidence="11">Peroxidase</fullName>
    </recommendedName>
</protein>
<evidence type="ECO:0000256" key="7">
    <source>
        <dbReference type="SAM" id="MobiDB-lite"/>
    </source>
</evidence>
<dbReference type="InterPro" id="IPR037120">
    <property type="entry name" value="Haem_peroxidase_sf_animal"/>
</dbReference>
<keyword evidence="3" id="KW-0560">Oxidoreductase</keyword>
<dbReference type="Pfam" id="PF03098">
    <property type="entry name" value="An_peroxidase"/>
    <property type="match status" value="1"/>
</dbReference>
<gene>
    <name evidence="9" type="ORF">LARSCL_LOCUS2679</name>
</gene>
<dbReference type="Proteomes" id="UP001497382">
    <property type="component" value="Unassembled WGS sequence"/>
</dbReference>
<keyword evidence="6" id="KW-0408">Iron</keyword>
<dbReference type="Gene3D" id="1.10.640.10">
    <property type="entry name" value="Haem peroxidase domain superfamily, animal type"/>
    <property type="match status" value="1"/>
</dbReference>
<evidence type="ECO:0000256" key="3">
    <source>
        <dbReference type="ARBA" id="ARBA00022559"/>
    </source>
</evidence>
<feature type="chain" id="PRO_5043685070" description="Peroxidase" evidence="8">
    <location>
        <begin position="19"/>
        <end position="796"/>
    </location>
</feature>
<dbReference type="GO" id="GO:0006979">
    <property type="term" value="P:response to oxidative stress"/>
    <property type="evidence" value="ECO:0007669"/>
    <property type="project" value="InterPro"/>
</dbReference>
<dbReference type="PRINTS" id="PR00457">
    <property type="entry name" value="ANPEROXIDASE"/>
</dbReference>
<dbReference type="PROSITE" id="PS50292">
    <property type="entry name" value="PEROXIDASE_3"/>
    <property type="match status" value="1"/>
</dbReference>
<dbReference type="GO" id="GO:0046872">
    <property type="term" value="F:metal ion binding"/>
    <property type="evidence" value="ECO:0007669"/>
    <property type="project" value="UniProtKB-KW"/>
</dbReference>
<evidence type="ECO:0000256" key="6">
    <source>
        <dbReference type="PIRSR" id="PIRSR619791-2"/>
    </source>
</evidence>
<feature type="signal peptide" evidence="8">
    <location>
        <begin position="1"/>
        <end position="18"/>
    </location>
</feature>
<dbReference type="GO" id="GO:0004601">
    <property type="term" value="F:peroxidase activity"/>
    <property type="evidence" value="ECO:0007669"/>
    <property type="project" value="UniProtKB-KW"/>
</dbReference>
<dbReference type="GO" id="GO:0005576">
    <property type="term" value="C:extracellular region"/>
    <property type="evidence" value="ECO:0007669"/>
    <property type="project" value="UniProtKB-SubCell"/>
</dbReference>
<comment type="subcellular location">
    <subcellularLocation>
        <location evidence="1">Secreted</location>
    </subcellularLocation>
</comment>